<dbReference type="Pfam" id="PF07929">
    <property type="entry name" value="PRiA4_ORF3"/>
    <property type="match status" value="1"/>
</dbReference>
<organism evidence="2 3">
    <name type="scientific">Limnohabitans planktonicus II-D5</name>
    <dbReference type="NCBI Taxonomy" id="1293045"/>
    <lineage>
        <taxon>Bacteria</taxon>
        <taxon>Pseudomonadati</taxon>
        <taxon>Pseudomonadota</taxon>
        <taxon>Betaproteobacteria</taxon>
        <taxon>Burkholderiales</taxon>
        <taxon>Comamonadaceae</taxon>
        <taxon>Limnohabitans</taxon>
    </lineage>
</organism>
<evidence type="ECO:0000313" key="3">
    <source>
        <dbReference type="Proteomes" id="UP000037507"/>
    </source>
</evidence>
<dbReference type="RefSeq" id="WP_053176395.1">
    <property type="nucleotide sequence ID" value="NZ_LFYT02000003.1"/>
</dbReference>
<accession>A0A2T7UHC2</accession>
<dbReference type="PANTHER" id="PTHR41878:SF1">
    <property type="entry name" value="TNPR PROTEIN"/>
    <property type="match status" value="1"/>
</dbReference>
<dbReference type="InterPro" id="IPR012912">
    <property type="entry name" value="Plasmid_pRiA4b_Orf3-like"/>
</dbReference>
<sequence>MTLAYQLRIELRDFKPAIYRDVLVDPATPLPKFHKLIQAAMGWEDEHMHGFAVPIKSERYYRVQANRRFEKPYADNWGEPSNNESRFKLQDVMAAPKDKLLYLYDFGDDWEHVITLNAVVETDTSLPHLLKAQNGCPPEDCGGPVGAEHWASVWSDKAHADHRVALEMFGEHEPGWLDFEALQKAVTKLQPKSRRVK</sequence>
<protein>
    <recommendedName>
        <fullName evidence="1">Plasmid pRiA4b Orf3-like domain-containing protein</fullName>
    </recommendedName>
</protein>
<reference evidence="2" key="1">
    <citation type="submission" date="2017-04" db="EMBL/GenBank/DDBJ databases">
        <title>Unexpected and diverse lifestyles within the genus Limnohabitans.</title>
        <authorList>
            <person name="Kasalicky V."/>
            <person name="Mehrshad M."/>
            <person name="Andrei S.-A."/>
            <person name="Salcher M."/>
            <person name="Kratochvilova H."/>
            <person name="Simek K."/>
            <person name="Ghai R."/>
        </authorList>
    </citation>
    <scope>NUCLEOTIDE SEQUENCE [LARGE SCALE GENOMIC DNA]</scope>
    <source>
        <strain evidence="2">II-D5</strain>
    </source>
</reference>
<dbReference type="Gene3D" id="3.10.290.30">
    <property type="entry name" value="MM3350-like"/>
    <property type="match status" value="1"/>
</dbReference>
<dbReference type="SUPFAM" id="SSF159941">
    <property type="entry name" value="MM3350-like"/>
    <property type="match status" value="1"/>
</dbReference>
<dbReference type="Proteomes" id="UP000037507">
    <property type="component" value="Unassembled WGS sequence"/>
</dbReference>
<dbReference type="AlphaFoldDB" id="A0A2T7UHC2"/>
<comment type="caution">
    <text evidence="2">The sequence shown here is derived from an EMBL/GenBank/DDBJ whole genome shotgun (WGS) entry which is preliminary data.</text>
</comment>
<feature type="domain" description="Plasmid pRiA4b Orf3-like" evidence="1">
    <location>
        <begin position="4"/>
        <end position="179"/>
    </location>
</feature>
<evidence type="ECO:0000259" key="1">
    <source>
        <dbReference type="Pfam" id="PF07929"/>
    </source>
</evidence>
<dbReference type="InterPro" id="IPR024047">
    <property type="entry name" value="MM3350-like_sf"/>
</dbReference>
<keyword evidence="3" id="KW-1185">Reference proteome</keyword>
<gene>
    <name evidence="2" type="ORF">H663_003795</name>
</gene>
<dbReference type="PANTHER" id="PTHR41878">
    <property type="entry name" value="LEXA REPRESSOR-RELATED"/>
    <property type="match status" value="1"/>
</dbReference>
<name>A0A2T7UHC2_9BURK</name>
<dbReference type="EMBL" id="LFYT02000003">
    <property type="protein sequence ID" value="PVE44087.1"/>
    <property type="molecule type" value="Genomic_DNA"/>
</dbReference>
<dbReference type="OrthoDB" id="9816539at2"/>
<proteinExistence type="predicted"/>
<evidence type="ECO:0000313" key="2">
    <source>
        <dbReference type="EMBL" id="PVE44087.1"/>
    </source>
</evidence>